<dbReference type="Pfam" id="PF00440">
    <property type="entry name" value="TetR_N"/>
    <property type="match status" value="1"/>
</dbReference>
<evidence type="ECO:0000313" key="6">
    <source>
        <dbReference type="EMBL" id="MBB4092491.1"/>
    </source>
</evidence>
<feature type="DNA-binding region" description="H-T-H motif" evidence="4">
    <location>
        <begin position="66"/>
        <end position="85"/>
    </location>
</feature>
<gene>
    <name evidence="6" type="ORF">GGQ79_000976</name>
</gene>
<dbReference type="Pfam" id="PF17937">
    <property type="entry name" value="TetR_C_28"/>
    <property type="match status" value="1"/>
</dbReference>
<evidence type="ECO:0000313" key="7">
    <source>
        <dbReference type="Proteomes" id="UP000553980"/>
    </source>
</evidence>
<keyword evidence="7" id="KW-1185">Reference proteome</keyword>
<dbReference type="InterPro" id="IPR001647">
    <property type="entry name" value="HTH_TetR"/>
</dbReference>
<feature type="domain" description="HTH tetR-type" evidence="5">
    <location>
        <begin position="43"/>
        <end position="103"/>
    </location>
</feature>
<dbReference type="InterPro" id="IPR009057">
    <property type="entry name" value="Homeodomain-like_sf"/>
</dbReference>
<dbReference type="PRINTS" id="PR00455">
    <property type="entry name" value="HTHTETR"/>
</dbReference>
<evidence type="ECO:0000256" key="1">
    <source>
        <dbReference type="ARBA" id="ARBA00023015"/>
    </source>
</evidence>
<evidence type="ECO:0000256" key="3">
    <source>
        <dbReference type="ARBA" id="ARBA00023163"/>
    </source>
</evidence>
<evidence type="ECO:0000256" key="4">
    <source>
        <dbReference type="PROSITE-ProRule" id="PRU00335"/>
    </source>
</evidence>
<comment type="caution">
    <text evidence="6">The sequence shown here is derived from an EMBL/GenBank/DDBJ whole genome shotgun (WGS) entry which is preliminary data.</text>
</comment>
<reference evidence="6 7" key="1">
    <citation type="submission" date="2020-08" db="EMBL/GenBank/DDBJ databases">
        <title>Genomic Encyclopedia of Type Strains, Phase IV (KMG-IV): sequencing the most valuable type-strain genomes for metagenomic binning, comparative biology and taxonomic classification.</title>
        <authorList>
            <person name="Goeker M."/>
        </authorList>
    </citation>
    <scope>NUCLEOTIDE SEQUENCE [LARGE SCALE GENOMIC DNA]</scope>
    <source>
        <strain evidence="6 7">DSM 23868</strain>
    </source>
</reference>
<accession>A0AB34YN61</accession>
<dbReference type="PANTHER" id="PTHR47506:SF1">
    <property type="entry name" value="HTH-TYPE TRANSCRIPTIONAL REGULATOR YJDC"/>
    <property type="match status" value="1"/>
</dbReference>
<dbReference type="Gene3D" id="1.10.357.10">
    <property type="entry name" value="Tetracycline Repressor, domain 2"/>
    <property type="match status" value="1"/>
</dbReference>
<keyword evidence="2 4" id="KW-0238">DNA-binding</keyword>
<dbReference type="PROSITE" id="PS50977">
    <property type="entry name" value="HTH_TETR_2"/>
    <property type="match status" value="1"/>
</dbReference>
<name>A0AB34YN61_9HYPH</name>
<protein>
    <submittedName>
        <fullName evidence="6">AcrR family transcriptional regulator</fullName>
    </submittedName>
</protein>
<dbReference type="EMBL" id="JACIEX010000002">
    <property type="protein sequence ID" value="MBB4092491.1"/>
    <property type="molecule type" value="Genomic_DNA"/>
</dbReference>
<dbReference type="GO" id="GO:0003677">
    <property type="term" value="F:DNA binding"/>
    <property type="evidence" value="ECO:0007669"/>
    <property type="project" value="UniProtKB-UniRule"/>
</dbReference>
<dbReference type="Proteomes" id="UP000553980">
    <property type="component" value="Unassembled WGS sequence"/>
</dbReference>
<organism evidence="6 7">
    <name type="scientific">Brucella pecoris</name>
    <dbReference type="NCBI Taxonomy" id="867683"/>
    <lineage>
        <taxon>Bacteria</taxon>
        <taxon>Pseudomonadati</taxon>
        <taxon>Pseudomonadota</taxon>
        <taxon>Alphaproteobacteria</taxon>
        <taxon>Hyphomicrobiales</taxon>
        <taxon>Brucellaceae</taxon>
        <taxon>Brucella/Ochrobactrum group</taxon>
        <taxon>Brucella</taxon>
    </lineage>
</organism>
<sequence>MQSRKGRAYFTCMKVANYCTVWTVLSTCELSGDASQLLAKKKVSSRERILRAATELAREIGPAHLSLDAVAARAGLSKGGLLYSFPTKAKLLEAVVEEYMKEHEHAMEVQETLQKGDKNRLARAFLDVYRVQADDEPPACGVLAALAEDPGFMVPVRQYHRALLDRMIKDTTDADTALIVYLAVAGLECSKLMECEILNDEEQRTVLCRLENMLTEN</sequence>
<dbReference type="PANTHER" id="PTHR47506">
    <property type="entry name" value="TRANSCRIPTIONAL REGULATORY PROTEIN"/>
    <property type="match status" value="1"/>
</dbReference>
<dbReference type="InterPro" id="IPR041479">
    <property type="entry name" value="TetR_CgmR_C"/>
</dbReference>
<dbReference type="SUPFAM" id="SSF46689">
    <property type="entry name" value="Homeodomain-like"/>
    <property type="match status" value="1"/>
</dbReference>
<evidence type="ECO:0000259" key="5">
    <source>
        <dbReference type="PROSITE" id="PS50977"/>
    </source>
</evidence>
<proteinExistence type="predicted"/>
<keyword evidence="3" id="KW-0804">Transcription</keyword>
<dbReference type="AlphaFoldDB" id="A0AB34YN61"/>
<keyword evidence="1" id="KW-0805">Transcription regulation</keyword>
<evidence type="ECO:0000256" key="2">
    <source>
        <dbReference type="ARBA" id="ARBA00023125"/>
    </source>
</evidence>